<evidence type="ECO:0000313" key="1">
    <source>
        <dbReference type="EMBL" id="MEJ8302711.1"/>
    </source>
</evidence>
<reference evidence="1" key="1">
    <citation type="submission" date="2024-03" db="EMBL/GenBank/DDBJ databases">
        <title>Whole genome sequecning of epiphytes from Marcgravia umbellata leaves.</title>
        <authorList>
            <person name="Kumar G."/>
            <person name="Savka M.A."/>
        </authorList>
    </citation>
    <scope>NUCLEOTIDE SEQUENCE</scope>
    <source>
        <strain evidence="1">RIT_BL5</strain>
    </source>
</reference>
<proteinExistence type="predicted"/>
<comment type="caution">
    <text evidence="1">The sequence shown here is derived from an EMBL/GenBank/DDBJ whole genome shotgun (WGS) entry which is preliminary data.</text>
</comment>
<keyword evidence="1" id="KW-0378">Hydrolase</keyword>
<gene>
    <name evidence="1" type="ORF">WKI47_02145</name>
</gene>
<dbReference type="EMBL" id="JBBKAR010000004">
    <property type="protein sequence ID" value="MEJ8302711.1"/>
    <property type="molecule type" value="Genomic_DNA"/>
</dbReference>
<organism evidence="1 2">
    <name type="scientific">Saccharibacillus sacchari</name>
    <dbReference type="NCBI Taxonomy" id="456493"/>
    <lineage>
        <taxon>Bacteria</taxon>
        <taxon>Bacillati</taxon>
        <taxon>Bacillota</taxon>
        <taxon>Bacilli</taxon>
        <taxon>Bacillales</taxon>
        <taxon>Paenibacillaceae</taxon>
        <taxon>Saccharibacillus</taxon>
    </lineage>
</organism>
<dbReference type="Proteomes" id="UP001380953">
    <property type="component" value="Unassembled WGS sequence"/>
</dbReference>
<evidence type="ECO:0000313" key="2">
    <source>
        <dbReference type="Proteomes" id="UP001380953"/>
    </source>
</evidence>
<keyword evidence="2" id="KW-1185">Reference proteome</keyword>
<accession>A0ACC6P713</accession>
<name>A0ACC6P713_9BACL</name>
<sequence length="287" mass="32724">MLLSEIQIRDPYIVTDREAATYYLFGSTDRDIWNEGTGFNAYVSTDLKHWEGPHAVFRPEADFFAEKNFWAPEVYVYQGRYYMFATFRRKDNQLLGTAILDADHILGPYRLRSDGPVTPTDWSSLDGTLHVDKQQRPWMVFCREWQQIGDGIICAMPLDADLTAAAGEPVTLFHASAAPWTTPFSAERYPGRDNYVTDGPFLFRNDGQLCMIWASFIDNRYALGLAISESGALQGPWTHRDRPLYNSDGGHGMIFETLEKEKMLALHTPNRTPDERTILIPLVPCLE</sequence>
<protein>
    <submittedName>
        <fullName evidence="1">Glycoside hydrolase family 43 protein</fullName>
    </submittedName>
</protein>